<dbReference type="AlphaFoldDB" id="A0A3G3JX40"/>
<keyword evidence="2" id="KW-1185">Reference proteome</keyword>
<dbReference type="Proteomes" id="UP000269097">
    <property type="component" value="Chromosome"/>
</dbReference>
<organism evidence="1 2">
    <name type="scientific">Cohnella candidum</name>
    <dbReference type="NCBI Taxonomy" id="2674991"/>
    <lineage>
        <taxon>Bacteria</taxon>
        <taxon>Bacillati</taxon>
        <taxon>Bacillota</taxon>
        <taxon>Bacilli</taxon>
        <taxon>Bacillales</taxon>
        <taxon>Paenibacillaceae</taxon>
        <taxon>Cohnella</taxon>
    </lineage>
</organism>
<reference evidence="1 2" key="1">
    <citation type="submission" date="2018-10" db="EMBL/GenBank/DDBJ databases">
        <title>Genome Sequence of Cohnella sp.</title>
        <authorList>
            <person name="Srinivasan S."/>
            <person name="Kim M.K."/>
        </authorList>
    </citation>
    <scope>NUCLEOTIDE SEQUENCE [LARGE SCALE GENOMIC DNA]</scope>
    <source>
        <strain evidence="1 2">18JY8-7</strain>
    </source>
</reference>
<protein>
    <recommendedName>
        <fullName evidence="3">Peptidase</fullName>
    </recommendedName>
</protein>
<evidence type="ECO:0000313" key="1">
    <source>
        <dbReference type="EMBL" id="AYQ72813.1"/>
    </source>
</evidence>
<dbReference type="RefSeq" id="WP_123040895.1">
    <property type="nucleotide sequence ID" value="NZ_CP033433.1"/>
</dbReference>
<dbReference type="InterPro" id="IPR014903">
    <property type="entry name" value="DUF1796"/>
</dbReference>
<evidence type="ECO:0008006" key="3">
    <source>
        <dbReference type="Google" id="ProtNLM"/>
    </source>
</evidence>
<dbReference type="KEGG" id="coh:EAV92_09710"/>
<sequence length="205" mass="23701">MAYSAGGYKTVISLGSTCQTAYQLQRLGLRKFSGPLDWFVTESMDGMVRLISHRFAGFMELPRLEVIDATGECFVVRDKAYDVLSFHDFPLHHTIERWWDAYPAFKQTLNRRVSRFLQTVPQQGPILFVRTGTERHDAIRLQAALRTLTNAKFHLLIVNHHQNDRWDVAYENWGIDGILAVRMPKGADWRGSNEAWNQCLYAINR</sequence>
<gene>
    <name evidence="1" type="ORF">EAV92_09710</name>
</gene>
<accession>A0A3G3JX40</accession>
<name>A0A3G3JX40_9BACL</name>
<dbReference type="Pfam" id="PF08795">
    <property type="entry name" value="DUF1796"/>
    <property type="match status" value="1"/>
</dbReference>
<proteinExistence type="predicted"/>
<dbReference type="EMBL" id="CP033433">
    <property type="protein sequence ID" value="AYQ72813.1"/>
    <property type="molecule type" value="Genomic_DNA"/>
</dbReference>
<evidence type="ECO:0000313" key="2">
    <source>
        <dbReference type="Proteomes" id="UP000269097"/>
    </source>
</evidence>